<keyword evidence="3" id="KW-0812">Transmembrane</keyword>
<evidence type="ECO:0000313" key="3">
    <source>
        <dbReference type="EMBL" id="CAK99304.1"/>
    </source>
</evidence>
<dbReference type="Gene3D" id="3.90.220.20">
    <property type="entry name" value="DNA methylase specificity domains"/>
    <property type="match status" value="1"/>
</dbReference>
<accession>Q14MH5</accession>
<name>Q14MH5_SPICI</name>
<dbReference type="SUPFAM" id="SSF116734">
    <property type="entry name" value="DNA methylase specificity domain"/>
    <property type="match status" value="1"/>
</dbReference>
<dbReference type="PANTHER" id="PTHR30408:SF12">
    <property type="entry name" value="TYPE I RESTRICTION ENZYME MJAVIII SPECIFICITY SUBUNIT"/>
    <property type="match status" value="1"/>
</dbReference>
<dbReference type="EMBL" id="AM285311">
    <property type="protein sequence ID" value="CAK99304.1"/>
    <property type="molecule type" value="Genomic_DNA"/>
</dbReference>
<protein>
    <submittedName>
        <fullName evidence="3">Hypothetical transmembrane protein</fullName>
    </submittedName>
</protein>
<reference evidence="3" key="1">
    <citation type="journal article" date="2010" name="Appl. Environ. Microbiol.">
        <title>Partial chromosome sequence of Spiroplasma citri reveals extensive viral invasion and important gene decay.</title>
        <authorList>
            <person name="Carle P."/>
            <person name="Saillard C."/>
            <person name="Carrere N."/>
            <person name="Carrere S."/>
            <person name="Duret S."/>
            <person name="Eveillard S."/>
            <person name="Gaurivaud P."/>
            <person name="Gourgues G."/>
            <person name="Gouzy J."/>
            <person name="Salar P."/>
            <person name="Verdin E."/>
            <person name="Breton M."/>
            <person name="Blanchard A."/>
            <person name="Laigret F."/>
            <person name="Bove J.M."/>
            <person name="Renaudin J."/>
            <person name="Foissac X."/>
        </authorList>
    </citation>
    <scope>NUCLEOTIDE SEQUENCE</scope>
    <source>
        <strain evidence="3">GII3-3X</strain>
    </source>
</reference>
<proteinExistence type="predicted"/>
<evidence type="ECO:0000256" key="1">
    <source>
        <dbReference type="ARBA" id="ARBA00022747"/>
    </source>
</evidence>
<dbReference type="GO" id="GO:0003677">
    <property type="term" value="F:DNA binding"/>
    <property type="evidence" value="ECO:0007669"/>
    <property type="project" value="UniProtKB-KW"/>
</dbReference>
<dbReference type="GO" id="GO:0009307">
    <property type="term" value="P:DNA restriction-modification system"/>
    <property type="evidence" value="ECO:0007669"/>
    <property type="project" value="UniProtKB-KW"/>
</dbReference>
<dbReference type="AlphaFoldDB" id="Q14MH5"/>
<keyword evidence="1" id="KW-0680">Restriction system</keyword>
<evidence type="ECO:0000256" key="2">
    <source>
        <dbReference type="ARBA" id="ARBA00023125"/>
    </source>
</evidence>
<sequence>MGIKDYGKWKKLMKIFTVKLNDLEFGYRLLPMFYYFLKIIKVRNIKKGIKYITLQEISKKISDGEHSHIKRNNKSGVRYLYGRNIKQGTIKGNINFDSISDYSYISLEDYTNFKRTHLIDNDVLISILGIIGNSAIYKKEYLGIIGIPRHIGRITLLNTFAPISPEYLVAYFRTKLAKHQLYSLTTGNIQQLLSLKNLKNYEIPIPNKTILKQ</sequence>
<keyword evidence="2" id="KW-0238">DNA-binding</keyword>
<organism evidence="3">
    <name type="scientific">Spiroplasma citri</name>
    <dbReference type="NCBI Taxonomy" id="2133"/>
    <lineage>
        <taxon>Bacteria</taxon>
        <taxon>Bacillati</taxon>
        <taxon>Mycoplasmatota</taxon>
        <taxon>Mollicutes</taxon>
        <taxon>Entomoplasmatales</taxon>
        <taxon>Spiroplasmataceae</taxon>
        <taxon>Spiroplasma</taxon>
    </lineage>
</organism>
<dbReference type="InterPro" id="IPR052021">
    <property type="entry name" value="Type-I_RS_S_subunit"/>
</dbReference>
<dbReference type="InterPro" id="IPR044946">
    <property type="entry name" value="Restrct_endonuc_typeI_TRD_sf"/>
</dbReference>
<dbReference type="PANTHER" id="PTHR30408">
    <property type="entry name" value="TYPE-1 RESTRICTION ENZYME ECOKI SPECIFICITY PROTEIN"/>
    <property type="match status" value="1"/>
</dbReference>
<keyword evidence="3" id="KW-0472">Membrane</keyword>
<gene>
    <name evidence="3" type="ORF">SPICI10_025</name>
</gene>